<gene>
    <name evidence="10" type="ORF">JJE72_16165</name>
</gene>
<evidence type="ECO:0000256" key="4">
    <source>
        <dbReference type="ARBA" id="ARBA00022746"/>
    </source>
</evidence>
<protein>
    <submittedName>
        <fullName evidence="10">Lycopene cyclase domain-containing protein</fullName>
    </submittedName>
</protein>
<comment type="pathway">
    <text evidence="2">Carotenoid biosynthesis.</text>
</comment>
<dbReference type="NCBIfam" id="TIGR03462">
    <property type="entry name" value="CarR_dom_SF"/>
    <property type="match status" value="1"/>
</dbReference>
<dbReference type="RefSeq" id="WP_189694349.1">
    <property type="nucleotide sequence ID" value="NZ_BNCM01000010.1"/>
</dbReference>
<accession>A0ABS1K5W1</accession>
<sequence length="147" mass="15500">MTYALIDAVFLAAAAVLAFLLRLGRQPFAAPAPGLRDTPLRHGVWVPAIVAGAALLALTAVFDNAMIAAGLFGYSPETLLGPAVGLAPLEDFAYPLAAAILLPVLWRRLSRAGRRQPGEAAVPAQRHPDRRVPSRSSRGTLTAGDER</sequence>
<keyword evidence="11" id="KW-1185">Reference proteome</keyword>
<dbReference type="Proteomes" id="UP000639051">
    <property type="component" value="Unassembled WGS sequence"/>
</dbReference>
<proteinExistence type="predicted"/>
<dbReference type="EMBL" id="JAERRC010000044">
    <property type="protein sequence ID" value="MBL0707030.1"/>
    <property type="molecule type" value="Genomic_DNA"/>
</dbReference>
<keyword evidence="5 9" id="KW-1133">Transmembrane helix</keyword>
<evidence type="ECO:0000256" key="5">
    <source>
        <dbReference type="ARBA" id="ARBA00022989"/>
    </source>
</evidence>
<evidence type="ECO:0000256" key="9">
    <source>
        <dbReference type="SAM" id="Phobius"/>
    </source>
</evidence>
<keyword evidence="3 9" id="KW-0812">Transmembrane</keyword>
<keyword evidence="6 9" id="KW-0472">Membrane</keyword>
<organism evidence="10 11">
    <name type="scientific">Sinomonas cellulolyticus</name>
    <dbReference type="NCBI Taxonomy" id="2801916"/>
    <lineage>
        <taxon>Bacteria</taxon>
        <taxon>Bacillati</taxon>
        <taxon>Actinomycetota</taxon>
        <taxon>Actinomycetes</taxon>
        <taxon>Micrococcales</taxon>
        <taxon>Micrococcaceae</taxon>
        <taxon>Sinomonas</taxon>
    </lineage>
</organism>
<reference evidence="10 11" key="1">
    <citation type="submission" date="2021-01" db="EMBL/GenBank/DDBJ databases">
        <title>Genome public.</title>
        <authorList>
            <person name="Liu C."/>
            <person name="Sun Q."/>
        </authorList>
    </citation>
    <scope>NUCLEOTIDE SEQUENCE [LARGE SCALE GENOMIC DNA]</scope>
    <source>
        <strain evidence="10 11">JC656</strain>
    </source>
</reference>
<evidence type="ECO:0000256" key="8">
    <source>
        <dbReference type="SAM" id="MobiDB-lite"/>
    </source>
</evidence>
<evidence type="ECO:0000256" key="6">
    <source>
        <dbReference type="ARBA" id="ARBA00023136"/>
    </source>
</evidence>
<feature type="transmembrane region" description="Helical" evidence="9">
    <location>
        <begin position="6"/>
        <end position="23"/>
    </location>
</feature>
<evidence type="ECO:0000256" key="3">
    <source>
        <dbReference type="ARBA" id="ARBA00022692"/>
    </source>
</evidence>
<evidence type="ECO:0000313" key="10">
    <source>
        <dbReference type="EMBL" id="MBL0707030.1"/>
    </source>
</evidence>
<name>A0ABS1K5W1_9MICC</name>
<feature type="transmembrane region" description="Helical" evidence="9">
    <location>
        <begin position="44"/>
        <end position="72"/>
    </location>
</feature>
<comment type="subcellular location">
    <subcellularLocation>
        <location evidence="1">Membrane</location>
        <topology evidence="1">Multi-pass membrane protein</topology>
    </subcellularLocation>
</comment>
<evidence type="ECO:0000256" key="7">
    <source>
        <dbReference type="ARBA" id="ARBA00023235"/>
    </source>
</evidence>
<feature type="transmembrane region" description="Helical" evidence="9">
    <location>
        <begin position="92"/>
        <end position="109"/>
    </location>
</feature>
<evidence type="ECO:0000256" key="2">
    <source>
        <dbReference type="ARBA" id="ARBA00004829"/>
    </source>
</evidence>
<comment type="caution">
    <text evidence="10">The sequence shown here is derived from an EMBL/GenBank/DDBJ whole genome shotgun (WGS) entry which is preliminary data.</text>
</comment>
<evidence type="ECO:0000256" key="1">
    <source>
        <dbReference type="ARBA" id="ARBA00004141"/>
    </source>
</evidence>
<keyword evidence="7" id="KW-0413">Isomerase</keyword>
<evidence type="ECO:0000313" key="11">
    <source>
        <dbReference type="Proteomes" id="UP000639051"/>
    </source>
</evidence>
<keyword evidence="4" id="KW-0125">Carotenoid biosynthesis</keyword>
<dbReference type="InterPro" id="IPR017825">
    <property type="entry name" value="Lycopene_cyclase_dom"/>
</dbReference>
<feature type="region of interest" description="Disordered" evidence="8">
    <location>
        <begin position="115"/>
        <end position="147"/>
    </location>
</feature>